<evidence type="ECO:0000256" key="1">
    <source>
        <dbReference type="SAM" id="Phobius"/>
    </source>
</evidence>
<evidence type="ECO:0000259" key="2">
    <source>
        <dbReference type="Pfam" id="PF07811"/>
    </source>
</evidence>
<accession>A0A917BKQ9</accession>
<keyword evidence="1" id="KW-1133">Transmembrane helix</keyword>
<evidence type="ECO:0000313" key="4">
    <source>
        <dbReference type="Proteomes" id="UP000649179"/>
    </source>
</evidence>
<evidence type="ECO:0000313" key="3">
    <source>
        <dbReference type="EMBL" id="GGF49583.1"/>
    </source>
</evidence>
<dbReference type="NCBIfam" id="NF041390">
    <property type="entry name" value="TadE_Rv3655c"/>
    <property type="match status" value="1"/>
</dbReference>
<dbReference type="InterPro" id="IPR049790">
    <property type="entry name" value="Rv3655c/TadE"/>
</dbReference>
<dbReference type="AlphaFoldDB" id="A0A917BKQ9"/>
<protein>
    <recommendedName>
        <fullName evidence="2">TadE-like domain-containing protein</fullName>
    </recommendedName>
</protein>
<gene>
    <name evidence="3" type="ORF">GCM10011519_24390</name>
</gene>
<keyword evidence="1" id="KW-0472">Membrane</keyword>
<feature type="domain" description="TadE-like" evidence="2">
    <location>
        <begin position="11"/>
        <end position="53"/>
    </location>
</feature>
<reference evidence="3" key="1">
    <citation type="journal article" date="2014" name="Int. J. Syst. Evol. Microbiol.">
        <title>Complete genome sequence of Corynebacterium casei LMG S-19264T (=DSM 44701T), isolated from a smear-ripened cheese.</title>
        <authorList>
            <consortium name="US DOE Joint Genome Institute (JGI-PGF)"/>
            <person name="Walter F."/>
            <person name="Albersmeier A."/>
            <person name="Kalinowski J."/>
            <person name="Ruckert C."/>
        </authorList>
    </citation>
    <scope>NUCLEOTIDE SEQUENCE</scope>
    <source>
        <strain evidence="3">CGMCC 1.16067</strain>
    </source>
</reference>
<reference evidence="3" key="2">
    <citation type="submission" date="2020-09" db="EMBL/GenBank/DDBJ databases">
        <authorList>
            <person name="Sun Q."/>
            <person name="Zhou Y."/>
        </authorList>
    </citation>
    <scope>NUCLEOTIDE SEQUENCE</scope>
    <source>
        <strain evidence="3">CGMCC 1.16067</strain>
    </source>
</reference>
<feature type="transmembrane region" description="Helical" evidence="1">
    <location>
        <begin position="12"/>
        <end position="35"/>
    </location>
</feature>
<dbReference type="EMBL" id="BMKQ01000001">
    <property type="protein sequence ID" value="GGF49583.1"/>
    <property type="molecule type" value="Genomic_DNA"/>
</dbReference>
<dbReference type="Pfam" id="PF07811">
    <property type="entry name" value="TadE"/>
    <property type="match status" value="1"/>
</dbReference>
<keyword evidence="4" id="KW-1185">Reference proteome</keyword>
<dbReference type="InterPro" id="IPR012495">
    <property type="entry name" value="TadE-like_dom"/>
</dbReference>
<dbReference type="Proteomes" id="UP000649179">
    <property type="component" value="Unassembled WGS sequence"/>
</dbReference>
<organism evidence="3 4">
    <name type="scientific">Marmoricola endophyticus</name>
    <dbReference type="NCBI Taxonomy" id="2040280"/>
    <lineage>
        <taxon>Bacteria</taxon>
        <taxon>Bacillati</taxon>
        <taxon>Actinomycetota</taxon>
        <taxon>Actinomycetes</taxon>
        <taxon>Propionibacteriales</taxon>
        <taxon>Nocardioidaceae</taxon>
        <taxon>Marmoricola</taxon>
    </lineage>
</organism>
<sequence>MRRVRRRDERGAVTAEAAVVLPVLVLVTVALAWLVSLGVAQVRVVDASREAARALARGESQGTAVALARRVAPGGASVRTDATGTTVRSVVVAPVRGPGGVFGALPTVRVRAEAVALKELGT</sequence>
<comment type="caution">
    <text evidence="3">The sequence shown here is derived from an EMBL/GenBank/DDBJ whole genome shotgun (WGS) entry which is preliminary data.</text>
</comment>
<proteinExistence type="predicted"/>
<keyword evidence="1" id="KW-0812">Transmembrane</keyword>
<name>A0A917BKQ9_9ACTN</name>